<reference evidence="3 5" key="1">
    <citation type="submission" date="2020-08" db="EMBL/GenBank/DDBJ databases">
        <title>Genomic Encyclopedia of Type Strains, Phase IV (KMG-IV): sequencing the most valuable type-strain genomes for metagenomic binning, comparative biology and taxonomic classification.</title>
        <authorList>
            <person name="Goeker M."/>
        </authorList>
    </citation>
    <scope>NUCLEOTIDE SEQUENCE [LARGE SCALE GENOMIC DNA]</scope>
    <source>
        <strain evidence="3 5">DSM 100039</strain>
    </source>
</reference>
<proteinExistence type="predicted"/>
<dbReference type="GO" id="GO:0009055">
    <property type="term" value="F:electron transfer activity"/>
    <property type="evidence" value="ECO:0007669"/>
    <property type="project" value="InterPro"/>
</dbReference>
<evidence type="ECO:0000256" key="1">
    <source>
        <dbReference type="SAM" id="MobiDB-lite"/>
    </source>
</evidence>
<dbReference type="SUPFAM" id="SSF46626">
    <property type="entry name" value="Cytochrome c"/>
    <property type="match status" value="1"/>
</dbReference>
<gene>
    <name evidence="3" type="ORF">HNQ71_003494</name>
    <name evidence="4" type="ORF">HNQ71_003499</name>
</gene>
<name>A0A841PJA3_9HYPH</name>
<evidence type="ECO:0000313" key="5">
    <source>
        <dbReference type="Proteomes" id="UP000556329"/>
    </source>
</evidence>
<dbReference type="EMBL" id="JACHEF010000003">
    <property type="protein sequence ID" value="MBB6410825.1"/>
    <property type="molecule type" value="Genomic_DNA"/>
</dbReference>
<evidence type="ECO:0000313" key="3">
    <source>
        <dbReference type="EMBL" id="MBB6410820.1"/>
    </source>
</evidence>
<dbReference type="GO" id="GO:0020037">
    <property type="term" value="F:heme binding"/>
    <property type="evidence" value="ECO:0007669"/>
    <property type="project" value="InterPro"/>
</dbReference>
<keyword evidence="5" id="KW-1185">Reference proteome</keyword>
<dbReference type="AlphaFoldDB" id="A0A841PJA3"/>
<keyword evidence="2" id="KW-0732">Signal</keyword>
<organism evidence="3 5">
    <name type="scientific">Mesorhizobium sangaii</name>
    <dbReference type="NCBI Taxonomy" id="505389"/>
    <lineage>
        <taxon>Bacteria</taxon>
        <taxon>Pseudomonadati</taxon>
        <taxon>Pseudomonadota</taxon>
        <taxon>Alphaproteobacteria</taxon>
        <taxon>Hyphomicrobiales</taxon>
        <taxon>Phyllobacteriaceae</taxon>
        <taxon>Mesorhizobium</taxon>
    </lineage>
</organism>
<evidence type="ECO:0008006" key="6">
    <source>
        <dbReference type="Google" id="ProtNLM"/>
    </source>
</evidence>
<evidence type="ECO:0000256" key="2">
    <source>
        <dbReference type="SAM" id="SignalP"/>
    </source>
</evidence>
<comment type="caution">
    <text evidence="3">The sequence shown here is derived from an EMBL/GenBank/DDBJ whole genome shotgun (WGS) entry which is preliminary data.</text>
</comment>
<sequence length="159" mass="17561">MRTIDLCAAVALCIVPSSLLAADEVSVERGLYISIIGGCHFCHTEGYREADGKIDPAKALKGSSIGWRGPWGTTYAVNLRDSAMGFDEDAWVDHLKSKVQLPPMPWYQIQAMTESDMRSVYLYIKSLGPPGESAPFYREPGKEPRTPYVTLVPPQTPKK</sequence>
<feature type="region of interest" description="Disordered" evidence="1">
    <location>
        <begin position="133"/>
        <end position="159"/>
    </location>
</feature>
<dbReference type="InterPro" id="IPR036909">
    <property type="entry name" value="Cyt_c-like_dom_sf"/>
</dbReference>
<accession>A0A841PJA3</accession>
<dbReference type="Proteomes" id="UP000556329">
    <property type="component" value="Unassembled WGS sequence"/>
</dbReference>
<dbReference type="RefSeq" id="WP_184873719.1">
    <property type="nucleotide sequence ID" value="NZ_JACHEF010000003.1"/>
</dbReference>
<protein>
    <recommendedName>
        <fullName evidence="6">Cytochrome c domain-containing protein</fullName>
    </recommendedName>
</protein>
<evidence type="ECO:0000313" key="4">
    <source>
        <dbReference type="EMBL" id="MBB6410825.1"/>
    </source>
</evidence>
<feature type="signal peptide" evidence="2">
    <location>
        <begin position="1"/>
        <end position="21"/>
    </location>
</feature>
<dbReference type="EMBL" id="JACHEF010000003">
    <property type="protein sequence ID" value="MBB6410820.1"/>
    <property type="molecule type" value="Genomic_DNA"/>
</dbReference>
<feature type="chain" id="PRO_5044663517" description="Cytochrome c domain-containing protein" evidence="2">
    <location>
        <begin position="22"/>
        <end position="159"/>
    </location>
</feature>